<dbReference type="Proteomes" id="UP000326702">
    <property type="component" value="Chromosome"/>
</dbReference>
<gene>
    <name evidence="3" type="ORF">KDY119_00203</name>
</gene>
<name>A0A5P9Q622_9MICO</name>
<dbReference type="InterPro" id="IPR013022">
    <property type="entry name" value="Xyl_isomerase-like_TIM-brl"/>
</dbReference>
<evidence type="ECO:0000259" key="2">
    <source>
        <dbReference type="Pfam" id="PF01261"/>
    </source>
</evidence>
<dbReference type="PANTHER" id="PTHR12110:SF53">
    <property type="entry name" value="BLR5974 PROTEIN"/>
    <property type="match status" value="1"/>
</dbReference>
<evidence type="ECO:0000313" key="3">
    <source>
        <dbReference type="EMBL" id="QFU96716.1"/>
    </source>
</evidence>
<dbReference type="Pfam" id="PF01261">
    <property type="entry name" value="AP_endonuc_2"/>
    <property type="match status" value="1"/>
</dbReference>
<dbReference type="RefSeq" id="WP_153021814.1">
    <property type="nucleotide sequence ID" value="NZ_BAABIH010000013.1"/>
</dbReference>
<feature type="domain" description="Xylose isomerase-like TIM barrel" evidence="2">
    <location>
        <begin position="22"/>
        <end position="282"/>
    </location>
</feature>
<dbReference type="PANTHER" id="PTHR12110">
    <property type="entry name" value="HYDROXYPYRUVATE ISOMERASE"/>
    <property type="match status" value="1"/>
</dbReference>
<accession>A0A5P9Q622</accession>
<proteinExistence type="predicted"/>
<dbReference type="AlphaFoldDB" id="A0A5P9Q622"/>
<dbReference type="EMBL" id="CP045529">
    <property type="protein sequence ID" value="QFU96716.1"/>
    <property type="molecule type" value="Genomic_DNA"/>
</dbReference>
<dbReference type="KEGG" id="lxl:KDY119_00203"/>
<dbReference type="Gene3D" id="3.20.20.150">
    <property type="entry name" value="Divalent-metal-dependent TIM barrel enzymes"/>
    <property type="match status" value="1"/>
</dbReference>
<evidence type="ECO:0000256" key="1">
    <source>
        <dbReference type="ARBA" id="ARBA00023277"/>
    </source>
</evidence>
<sequence length="347" mass="37465">MRVGTDSSKFPGALAHGAAWTFEEAARHGLDGVFLRSPWELSSTLDVGEMREALAVAAGLGLYVQVGIGKVDPFTAPELPQIRDHGDGDYVRGLVRLVGTLTDLGITDLWAATCNYQFRYRSILACDRFRTDVSWPDQLVATSRVLDLLAPALRANGAHLDLETHEEITSREVVALVEGAGPDAFGITFDTANVLVRGEDPVAAARRVAPYVRATHARDVALHTTENGIGRFLLPVGEGVLDWPAIVGALLDANPDLPVSVEGVTTSRAEMTLWVDDARWYESDPGLDPVELARVRELTAAYEARARTGDAPTLDQLRSPLDEAESLAFVLDSARALRGFATRRAAA</sequence>
<protein>
    <recommendedName>
        <fullName evidence="2">Xylose isomerase-like TIM barrel domain-containing protein</fullName>
    </recommendedName>
</protein>
<dbReference type="InterPro" id="IPR036237">
    <property type="entry name" value="Xyl_isomerase-like_sf"/>
</dbReference>
<dbReference type="InterPro" id="IPR050312">
    <property type="entry name" value="IolE/XylAMocC-like"/>
</dbReference>
<dbReference type="OrthoDB" id="256906at2"/>
<keyword evidence="1" id="KW-0119">Carbohydrate metabolism</keyword>
<keyword evidence="4" id="KW-1185">Reference proteome</keyword>
<reference evidence="3 4" key="1">
    <citation type="submission" date="2019-10" db="EMBL/GenBank/DDBJ databases">
        <title>Genome sequence of Luteimicrobium xylanilyticum HY-24.</title>
        <authorList>
            <person name="Kim D.Y."/>
            <person name="Park H.-Y."/>
        </authorList>
    </citation>
    <scope>NUCLEOTIDE SEQUENCE [LARGE SCALE GENOMIC DNA]</scope>
    <source>
        <strain evidence="3 4">HY-24</strain>
    </source>
</reference>
<evidence type="ECO:0000313" key="4">
    <source>
        <dbReference type="Proteomes" id="UP000326702"/>
    </source>
</evidence>
<organism evidence="3 4">
    <name type="scientific">Luteimicrobium xylanilyticum</name>
    <dbReference type="NCBI Taxonomy" id="1133546"/>
    <lineage>
        <taxon>Bacteria</taxon>
        <taxon>Bacillati</taxon>
        <taxon>Actinomycetota</taxon>
        <taxon>Actinomycetes</taxon>
        <taxon>Micrococcales</taxon>
        <taxon>Luteimicrobium</taxon>
    </lineage>
</organism>
<dbReference type="SUPFAM" id="SSF51658">
    <property type="entry name" value="Xylose isomerase-like"/>
    <property type="match status" value="1"/>
</dbReference>